<sequence length="259" mass="26808">MRPPTTKVMMRDPRETVFGDRGRNLGRANEPGCREGRFSPSVPPVPGPAVLPGGGALLPPRADHTCEEESNTMKLLPIASAATLLLAAAAANAQSYGSGVIEFTGEVTDLTCTISGGAGAIGTTNITVPMDPVQANQLAAAGDVAGLHPYQLVIGGPGQGTCQNGKIAELYFDPTAGQVDAGNGNLRNQEANAPAVNTQIQVLYKNAVVDLRDPSFKTDPVTIANNTAVIDMASQYVAVNGAAAPGFVQSYVNYKVVYN</sequence>
<evidence type="ECO:0000256" key="1">
    <source>
        <dbReference type="SAM" id="MobiDB-lite"/>
    </source>
</evidence>
<gene>
    <name evidence="2" type="ORF">H2204_013426</name>
</gene>
<proteinExistence type="predicted"/>
<dbReference type="PANTHER" id="PTHR33420:SF26">
    <property type="entry name" value="FIMBRIAL SUBUNIT"/>
    <property type="match status" value="1"/>
</dbReference>
<dbReference type="GO" id="GO:0043709">
    <property type="term" value="P:cell adhesion involved in single-species biofilm formation"/>
    <property type="evidence" value="ECO:0007669"/>
    <property type="project" value="TreeGrafter"/>
</dbReference>
<dbReference type="InterPro" id="IPR036937">
    <property type="entry name" value="Adhesion_dom_fimbrial_sf"/>
</dbReference>
<name>A0AA38XQH7_9EURO</name>
<organism evidence="2">
    <name type="scientific">Knufia peltigerae</name>
    <dbReference type="NCBI Taxonomy" id="1002370"/>
    <lineage>
        <taxon>Eukaryota</taxon>
        <taxon>Fungi</taxon>
        <taxon>Dikarya</taxon>
        <taxon>Ascomycota</taxon>
        <taxon>Pezizomycotina</taxon>
        <taxon>Eurotiomycetes</taxon>
        <taxon>Chaetothyriomycetidae</taxon>
        <taxon>Chaetothyriales</taxon>
        <taxon>Trichomeriaceae</taxon>
        <taxon>Knufia</taxon>
    </lineage>
</organism>
<comment type="caution">
    <text evidence="2">The sequence shown here is derived from an EMBL/GenBank/DDBJ whole genome shotgun (WGS) entry which is preliminary data.</text>
</comment>
<dbReference type="PANTHER" id="PTHR33420">
    <property type="entry name" value="FIMBRIAL SUBUNIT ELFA-RELATED"/>
    <property type="match status" value="1"/>
</dbReference>
<dbReference type="InterPro" id="IPR008966">
    <property type="entry name" value="Adhesion_dom_sf"/>
</dbReference>
<dbReference type="EMBL" id="JAPDRN010000153">
    <property type="protein sequence ID" value="KAJ9617759.1"/>
    <property type="molecule type" value="Genomic_DNA"/>
</dbReference>
<evidence type="ECO:0008006" key="3">
    <source>
        <dbReference type="Google" id="ProtNLM"/>
    </source>
</evidence>
<feature type="region of interest" description="Disordered" evidence="1">
    <location>
        <begin position="17"/>
        <end position="43"/>
    </location>
</feature>
<dbReference type="InterPro" id="IPR050263">
    <property type="entry name" value="Bact_Fimbrial_Adh_Pro"/>
</dbReference>
<reference evidence="2" key="1">
    <citation type="submission" date="2022-10" db="EMBL/GenBank/DDBJ databases">
        <title>Culturing micro-colonial fungi from biological soil crusts in the Mojave desert and describing Neophaeococcomyces mojavensis, and introducing the new genera and species Taxawa tesnikishii.</title>
        <authorList>
            <person name="Kurbessoian T."/>
            <person name="Stajich J.E."/>
        </authorList>
    </citation>
    <scope>NUCLEOTIDE SEQUENCE</scope>
    <source>
        <strain evidence="2">TK_35</strain>
    </source>
</reference>
<dbReference type="SUPFAM" id="SSF49401">
    <property type="entry name" value="Bacterial adhesins"/>
    <property type="match status" value="1"/>
</dbReference>
<dbReference type="AlphaFoldDB" id="A0AA38XQH7"/>
<accession>A0AA38XQH7</accession>
<evidence type="ECO:0000313" key="2">
    <source>
        <dbReference type="EMBL" id="KAJ9617759.1"/>
    </source>
</evidence>
<protein>
    <recommendedName>
        <fullName evidence="3">Type 1 fimbrial protein</fullName>
    </recommendedName>
</protein>
<dbReference type="Gene3D" id="2.60.40.1090">
    <property type="entry name" value="Fimbrial-type adhesion domain"/>
    <property type="match status" value="1"/>
</dbReference>